<dbReference type="InterPro" id="IPR038726">
    <property type="entry name" value="PDDEXK_AddAB-type"/>
</dbReference>
<sequence length="250" mass="28347">MAMPKDNPPAGGGKIVLSPSALNLFLECPKCFWLGKNRGIHRPAGAFPSLPGGMDSVLKKYFDKFRAQGALPPEIEGQVEGKLLDDQKFLREWRINRKGIRWYDEEQEAELMGALDDCLVVDGEQSRTTYYIPVDYKTRGWAAKEDSHSYYVNQLNCYTFLLEKNGFQTKNFAYLLFYSPREVNSDLGTKFPSGNLVPVLFNVEPRRVETDPAEAYKVFKAAVKTLRGSQPATHSTCQFCSWGNDFLTFE</sequence>
<organism evidence="2 3">
    <name type="scientific">Candidatus Giovannonibacteria bacterium RIFCSPHIGHO2_01_FULL_45_23</name>
    <dbReference type="NCBI Taxonomy" id="1798325"/>
    <lineage>
        <taxon>Bacteria</taxon>
        <taxon>Candidatus Giovannoniibacteriota</taxon>
    </lineage>
</organism>
<accession>A0A1F5VF33</accession>
<gene>
    <name evidence="2" type="ORF">A2834_01920</name>
</gene>
<evidence type="ECO:0000313" key="3">
    <source>
        <dbReference type="Proteomes" id="UP000179251"/>
    </source>
</evidence>
<evidence type="ECO:0000313" key="2">
    <source>
        <dbReference type="EMBL" id="OGF62063.1"/>
    </source>
</evidence>
<feature type="domain" description="PD-(D/E)XK endonuclease-like" evidence="1">
    <location>
        <begin position="88"/>
        <end position="242"/>
    </location>
</feature>
<dbReference type="STRING" id="1798325.A2834_01920"/>
<evidence type="ECO:0000259" key="1">
    <source>
        <dbReference type="Pfam" id="PF12705"/>
    </source>
</evidence>
<dbReference type="EMBL" id="MFHD01000023">
    <property type="protein sequence ID" value="OGF62063.1"/>
    <property type="molecule type" value="Genomic_DNA"/>
</dbReference>
<comment type="caution">
    <text evidence="2">The sequence shown here is derived from an EMBL/GenBank/DDBJ whole genome shotgun (WGS) entry which is preliminary data.</text>
</comment>
<dbReference type="Proteomes" id="UP000179251">
    <property type="component" value="Unassembled WGS sequence"/>
</dbReference>
<dbReference type="AlphaFoldDB" id="A0A1F5VF33"/>
<dbReference type="InterPro" id="IPR011604">
    <property type="entry name" value="PDDEXK-like_dom_sf"/>
</dbReference>
<dbReference type="Gene3D" id="3.90.320.10">
    <property type="match status" value="1"/>
</dbReference>
<proteinExistence type="predicted"/>
<name>A0A1F5VF33_9BACT</name>
<reference evidence="2 3" key="1">
    <citation type="journal article" date="2016" name="Nat. Commun.">
        <title>Thousands of microbial genomes shed light on interconnected biogeochemical processes in an aquifer system.</title>
        <authorList>
            <person name="Anantharaman K."/>
            <person name="Brown C.T."/>
            <person name="Hug L.A."/>
            <person name="Sharon I."/>
            <person name="Castelle C.J."/>
            <person name="Probst A.J."/>
            <person name="Thomas B.C."/>
            <person name="Singh A."/>
            <person name="Wilkins M.J."/>
            <person name="Karaoz U."/>
            <person name="Brodie E.L."/>
            <person name="Williams K.H."/>
            <person name="Hubbard S.S."/>
            <person name="Banfield J.F."/>
        </authorList>
    </citation>
    <scope>NUCLEOTIDE SEQUENCE [LARGE SCALE GENOMIC DNA]</scope>
</reference>
<dbReference type="Pfam" id="PF12705">
    <property type="entry name" value="PDDEXK_1"/>
    <property type="match status" value="1"/>
</dbReference>
<protein>
    <recommendedName>
        <fullName evidence="1">PD-(D/E)XK endonuclease-like domain-containing protein</fullName>
    </recommendedName>
</protein>